<dbReference type="Proteomes" id="UP000291343">
    <property type="component" value="Unassembled WGS sequence"/>
</dbReference>
<proteinExistence type="inferred from homology"/>
<keyword evidence="8" id="KW-0704">Schiff base</keyword>
<dbReference type="AlphaFoldDB" id="A0A482XHI3"/>
<evidence type="ECO:0000256" key="5">
    <source>
        <dbReference type="ARBA" id="ARBA00012911"/>
    </source>
</evidence>
<evidence type="ECO:0000256" key="1">
    <source>
        <dbReference type="ARBA" id="ARBA00004496"/>
    </source>
</evidence>
<evidence type="ECO:0000256" key="3">
    <source>
        <dbReference type="ARBA" id="ARBA00006324"/>
    </source>
</evidence>
<gene>
    <name evidence="14" type="ORF">LSTR_LSTR000740</name>
</gene>
<evidence type="ECO:0000256" key="4">
    <source>
        <dbReference type="ARBA" id="ARBA00011881"/>
    </source>
</evidence>
<dbReference type="PANTHER" id="PTHR12128:SF21">
    <property type="entry name" value="N-ACETYLNEURAMINATE LYASE"/>
    <property type="match status" value="1"/>
</dbReference>
<keyword evidence="9" id="KW-0119">Carbohydrate metabolism</keyword>
<evidence type="ECO:0000256" key="2">
    <source>
        <dbReference type="ARBA" id="ARBA00004878"/>
    </source>
</evidence>
<dbReference type="GO" id="GO:0008747">
    <property type="term" value="F:N-acetylneuraminate lyase activity"/>
    <property type="evidence" value="ECO:0007669"/>
    <property type="project" value="UniProtKB-EC"/>
</dbReference>
<comment type="subcellular location">
    <subcellularLocation>
        <location evidence="1">Cytoplasm</location>
    </subcellularLocation>
</comment>
<dbReference type="OrthoDB" id="191315at2759"/>
<feature type="binding site" evidence="13">
    <location>
        <position position="239"/>
    </location>
    <ligand>
        <name>pyruvate</name>
        <dbReference type="ChEBI" id="CHEBI:15361"/>
    </ligand>
</feature>
<feature type="active site" description="Schiff-base intermediate with substrate" evidence="12">
    <location>
        <position position="198"/>
    </location>
</feature>
<reference evidence="14 15" key="1">
    <citation type="journal article" date="2017" name="Gigascience">
        <title>Genome sequence of the small brown planthopper, Laodelphax striatellus.</title>
        <authorList>
            <person name="Zhu J."/>
            <person name="Jiang F."/>
            <person name="Wang X."/>
            <person name="Yang P."/>
            <person name="Bao Y."/>
            <person name="Zhao W."/>
            <person name="Wang W."/>
            <person name="Lu H."/>
            <person name="Wang Q."/>
            <person name="Cui N."/>
            <person name="Li J."/>
            <person name="Chen X."/>
            <person name="Luo L."/>
            <person name="Yu J."/>
            <person name="Kang L."/>
            <person name="Cui F."/>
        </authorList>
    </citation>
    <scope>NUCLEOTIDE SEQUENCE [LARGE SCALE GENOMIC DNA]</scope>
    <source>
        <strain evidence="14">Lst14</strain>
    </source>
</reference>
<keyword evidence="15" id="KW-1185">Reference proteome</keyword>
<evidence type="ECO:0000313" key="15">
    <source>
        <dbReference type="Proteomes" id="UP000291343"/>
    </source>
</evidence>
<comment type="pathway">
    <text evidence="2">Amino-sugar metabolism; N-acetylneuraminate degradation.</text>
</comment>
<dbReference type="PIRSF" id="PIRSF001365">
    <property type="entry name" value="DHDPS"/>
    <property type="match status" value="1"/>
</dbReference>
<dbReference type="SUPFAM" id="SSF51569">
    <property type="entry name" value="Aldolase"/>
    <property type="match status" value="1"/>
</dbReference>
<sequence length="335" mass="36908">MLQIKIQLNSVYSRKWPASNGINSSKMVKHFNYTGCMAPVFTPFSRQSFLVNYEMIPKYADYMVTSGIKGVLVNGSAGEGLTMSIAERKSVLEAWMSEAKRCKLAVMVQIGGIALKEAKELAKHAESQGVSALLCLPDLFYKPTNSTGLAKYLKFISDAAPSTPLFYYHIPCYTSVHMDMVDFTNKAIELVPTFAGVKYTHNNLQEANQLLQIRSDLSVFVGNEQTLAGQRALGIDSCIVVAANCFPDYVQAIYSNIESGNVNEALKLQNNLNATLHLIETTVGGFTQGLKALMELIAHIDMGLARPPQNEVTREAAQALWKEICSKKLLPPLKK</sequence>
<name>A0A482XHI3_LAOST</name>
<dbReference type="PRINTS" id="PR00146">
    <property type="entry name" value="DHPICSNTHASE"/>
</dbReference>
<dbReference type="InterPro" id="IPR013785">
    <property type="entry name" value="Aldolase_TIM"/>
</dbReference>
<evidence type="ECO:0000256" key="11">
    <source>
        <dbReference type="PIRNR" id="PIRNR001365"/>
    </source>
</evidence>
<comment type="similarity">
    <text evidence="3">Belongs to the DapA family. NanA subfamily.</text>
</comment>
<keyword evidence="7 11" id="KW-0456">Lyase</keyword>
<dbReference type="InParanoid" id="A0A482XHI3"/>
<dbReference type="EMBL" id="QKKF02010319">
    <property type="protein sequence ID" value="RZF44788.1"/>
    <property type="molecule type" value="Genomic_DNA"/>
</dbReference>
<evidence type="ECO:0000256" key="13">
    <source>
        <dbReference type="PIRSR" id="PIRSR001365-2"/>
    </source>
</evidence>
<evidence type="ECO:0000256" key="12">
    <source>
        <dbReference type="PIRSR" id="PIRSR001365-1"/>
    </source>
</evidence>
<evidence type="ECO:0000313" key="14">
    <source>
        <dbReference type="EMBL" id="RZF44788.1"/>
    </source>
</evidence>
<organism evidence="14 15">
    <name type="scientific">Laodelphax striatellus</name>
    <name type="common">Small brown planthopper</name>
    <name type="synonym">Delphax striatella</name>
    <dbReference type="NCBI Taxonomy" id="195883"/>
    <lineage>
        <taxon>Eukaryota</taxon>
        <taxon>Metazoa</taxon>
        <taxon>Ecdysozoa</taxon>
        <taxon>Arthropoda</taxon>
        <taxon>Hexapoda</taxon>
        <taxon>Insecta</taxon>
        <taxon>Pterygota</taxon>
        <taxon>Neoptera</taxon>
        <taxon>Paraneoptera</taxon>
        <taxon>Hemiptera</taxon>
        <taxon>Auchenorrhyncha</taxon>
        <taxon>Fulgoroidea</taxon>
        <taxon>Delphacidae</taxon>
        <taxon>Criomorphinae</taxon>
        <taxon>Laodelphax</taxon>
    </lineage>
</organism>
<feature type="active site" description="Proton donor/acceptor" evidence="12">
    <location>
        <position position="168"/>
    </location>
</feature>
<dbReference type="Gene3D" id="3.20.20.70">
    <property type="entry name" value="Aldolase class I"/>
    <property type="match status" value="1"/>
</dbReference>
<dbReference type="GO" id="GO:0005737">
    <property type="term" value="C:cytoplasm"/>
    <property type="evidence" value="ECO:0007669"/>
    <property type="project" value="UniProtKB-SubCell"/>
</dbReference>
<comment type="caution">
    <text evidence="14">The sequence shown here is derived from an EMBL/GenBank/DDBJ whole genome shotgun (WGS) entry which is preliminary data.</text>
</comment>
<dbReference type="InterPro" id="IPR002220">
    <property type="entry name" value="DapA-like"/>
</dbReference>
<accession>A0A482XHI3</accession>
<evidence type="ECO:0000256" key="6">
    <source>
        <dbReference type="ARBA" id="ARBA00022490"/>
    </source>
</evidence>
<evidence type="ECO:0000256" key="7">
    <source>
        <dbReference type="ARBA" id="ARBA00023239"/>
    </source>
</evidence>
<dbReference type="EC" id="4.1.3.3" evidence="5"/>
<evidence type="ECO:0000256" key="9">
    <source>
        <dbReference type="ARBA" id="ARBA00023277"/>
    </source>
</evidence>
<dbReference type="SMART" id="SM01130">
    <property type="entry name" value="DHDPS"/>
    <property type="match status" value="1"/>
</dbReference>
<keyword evidence="6" id="KW-0963">Cytoplasm</keyword>
<evidence type="ECO:0000256" key="8">
    <source>
        <dbReference type="ARBA" id="ARBA00023270"/>
    </source>
</evidence>
<comment type="subunit">
    <text evidence="4">Homotetramer.</text>
</comment>
<dbReference type="STRING" id="195883.A0A482XHI3"/>
<evidence type="ECO:0000256" key="10">
    <source>
        <dbReference type="ARBA" id="ARBA00044906"/>
    </source>
</evidence>
<dbReference type="PANTHER" id="PTHR12128">
    <property type="entry name" value="DIHYDRODIPICOLINATE SYNTHASE"/>
    <property type="match status" value="1"/>
</dbReference>
<comment type="catalytic activity">
    <reaction evidence="10">
        <text>aceneuramate = aldehydo-N-acetyl-D-mannosamine + pyruvate</text>
        <dbReference type="Rhea" id="RHEA:23296"/>
        <dbReference type="ChEBI" id="CHEBI:15361"/>
        <dbReference type="ChEBI" id="CHEBI:17122"/>
        <dbReference type="ChEBI" id="CHEBI:173083"/>
        <dbReference type="EC" id="4.1.3.3"/>
    </reaction>
</comment>
<dbReference type="SMR" id="A0A482XHI3"/>
<protein>
    <recommendedName>
        <fullName evidence="5">N-acetylneuraminate lyase</fullName>
        <ecNumber evidence="5">4.1.3.3</ecNumber>
    </recommendedName>
</protein>
<dbReference type="Pfam" id="PF00701">
    <property type="entry name" value="DHDPS"/>
    <property type="match status" value="1"/>
</dbReference>